<dbReference type="GO" id="GO:0050580">
    <property type="term" value="F:2,5-didehydrogluconate reductase activity"/>
    <property type="evidence" value="ECO:0007669"/>
    <property type="project" value="UniProtKB-EC"/>
</dbReference>
<comment type="catalytic activity">
    <reaction evidence="4">
        <text>hydroxyacetone + NADP(+) = methylglyoxal + NADPH + H(+)</text>
        <dbReference type="Rhea" id="RHEA:27986"/>
        <dbReference type="ChEBI" id="CHEBI:15378"/>
        <dbReference type="ChEBI" id="CHEBI:17158"/>
        <dbReference type="ChEBI" id="CHEBI:27957"/>
        <dbReference type="ChEBI" id="CHEBI:57783"/>
        <dbReference type="ChEBI" id="CHEBI:58349"/>
    </reaction>
</comment>
<dbReference type="Pfam" id="PF00248">
    <property type="entry name" value="Aldo_ket_red"/>
    <property type="match status" value="1"/>
</dbReference>
<dbReference type="Proteomes" id="UP000001364">
    <property type="component" value="Chromosome"/>
</dbReference>
<gene>
    <name evidence="9" type="ordered locus">CCNA_03541</name>
</gene>
<dbReference type="CDD" id="cd19140">
    <property type="entry name" value="AKR_AKR3F3"/>
    <property type="match status" value="1"/>
</dbReference>
<comment type="similarity">
    <text evidence="1">Belongs to the aldo/keto reductase family.</text>
</comment>
<evidence type="ECO:0000256" key="3">
    <source>
        <dbReference type="ARBA" id="ARBA00023002"/>
    </source>
</evidence>
<dbReference type="InterPro" id="IPR036812">
    <property type="entry name" value="NAD(P)_OxRdtase_dom_sf"/>
</dbReference>
<dbReference type="KEGG" id="ccs:CCNA_03541"/>
<dbReference type="RefSeq" id="YP_002518914.1">
    <property type="nucleotide sequence ID" value="NC_011916.1"/>
</dbReference>
<dbReference type="PIRSF" id="PIRSF000097">
    <property type="entry name" value="AKR"/>
    <property type="match status" value="1"/>
</dbReference>
<feature type="active site" description="Proton donor" evidence="5">
    <location>
        <position position="51"/>
    </location>
</feature>
<dbReference type="PROSITE" id="PS00062">
    <property type="entry name" value="ALDOKETO_REDUCTASE_2"/>
    <property type="match status" value="1"/>
</dbReference>
<dbReference type="InterPro" id="IPR018170">
    <property type="entry name" value="Aldo/ket_reductase_CS"/>
</dbReference>
<dbReference type="SMR" id="A0A0H3CDD0"/>
<dbReference type="Gene3D" id="3.20.20.100">
    <property type="entry name" value="NADP-dependent oxidoreductase domain"/>
    <property type="match status" value="1"/>
</dbReference>
<evidence type="ECO:0000256" key="4">
    <source>
        <dbReference type="ARBA" id="ARBA00049445"/>
    </source>
</evidence>
<dbReference type="FunFam" id="3.20.20.100:FF:000002">
    <property type="entry name" value="2,5-diketo-D-gluconic acid reductase A"/>
    <property type="match status" value="1"/>
</dbReference>
<dbReference type="HOGENOM" id="CLU_023205_0_1_5"/>
<dbReference type="EC" id="1.1.1.274" evidence="9"/>
<dbReference type="InterPro" id="IPR023210">
    <property type="entry name" value="NADP_OxRdtase_dom"/>
</dbReference>
<evidence type="ECO:0000256" key="2">
    <source>
        <dbReference type="ARBA" id="ARBA00022857"/>
    </source>
</evidence>
<name>A0A0H3CDD0_CAUVN</name>
<organism evidence="9 10">
    <name type="scientific">Caulobacter vibrioides (strain NA1000 / CB15N)</name>
    <name type="common">Caulobacter crescentus</name>
    <dbReference type="NCBI Taxonomy" id="565050"/>
    <lineage>
        <taxon>Bacteria</taxon>
        <taxon>Pseudomonadati</taxon>
        <taxon>Pseudomonadota</taxon>
        <taxon>Alphaproteobacteria</taxon>
        <taxon>Caulobacterales</taxon>
        <taxon>Caulobacteraceae</taxon>
        <taxon>Caulobacter</taxon>
    </lineage>
</organism>
<reference evidence="9 10" key="1">
    <citation type="journal article" date="2010" name="J. Bacteriol.">
        <title>The genetic basis of laboratory adaptation in Caulobacter crescentus.</title>
        <authorList>
            <person name="Marks M.E."/>
            <person name="Castro-Rojas C.M."/>
            <person name="Teiling C."/>
            <person name="Du L."/>
            <person name="Kapatral V."/>
            <person name="Walunas T.L."/>
            <person name="Crosson S."/>
        </authorList>
    </citation>
    <scope>NUCLEOTIDE SEQUENCE [LARGE SCALE GENOMIC DNA]</scope>
    <source>
        <strain evidence="10">NA1000 / CB15N</strain>
    </source>
</reference>
<evidence type="ECO:0000313" key="9">
    <source>
        <dbReference type="EMBL" id="ACL97006.1"/>
    </source>
</evidence>
<dbReference type="InterPro" id="IPR020471">
    <property type="entry name" value="AKR"/>
</dbReference>
<accession>A0A0H3CDD0</accession>
<dbReference type="GeneID" id="7332539"/>
<dbReference type="PATRIC" id="fig|565050.3.peg.3459"/>
<feature type="domain" description="NADP-dependent oxidoreductase" evidence="8">
    <location>
        <begin position="18"/>
        <end position="259"/>
    </location>
</feature>
<proteinExistence type="inferred from homology"/>
<evidence type="ECO:0000256" key="5">
    <source>
        <dbReference type="PIRSR" id="PIRSR000097-1"/>
    </source>
</evidence>
<dbReference type="PANTHER" id="PTHR43827:SF3">
    <property type="entry name" value="NADP-DEPENDENT OXIDOREDUCTASE DOMAIN-CONTAINING PROTEIN"/>
    <property type="match status" value="1"/>
</dbReference>
<keyword evidence="2" id="KW-0521">NADP</keyword>
<dbReference type="PhylomeDB" id="A0A0H3CDD0"/>
<keyword evidence="10" id="KW-1185">Reference proteome</keyword>
<dbReference type="PROSITE" id="PS00798">
    <property type="entry name" value="ALDOKETO_REDUCTASE_1"/>
    <property type="match status" value="1"/>
</dbReference>
<protein>
    <submittedName>
        <fullName evidence="9">2,5-diketo-D-gluconic acid reductase</fullName>
        <ecNumber evidence="9">1.1.1.274</ecNumber>
    </submittedName>
</protein>
<dbReference type="SUPFAM" id="SSF51430">
    <property type="entry name" value="NAD(P)-linked oxidoreductase"/>
    <property type="match status" value="1"/>
</dbReference>
<feature type="site" description="Lowers pKa of active site Tyr" evidence="7">
    <location>
        <position position="76"/>
    </location>
</feature>
<dbReference type="OrthoDB" id="9804790at2"/>
<dbReference type="AlphaFoldDB" id="A0A0H3CDD0"/>
<dbReference type="PANTHER" id="PTHR43827">
    <property type="entry name" value="2,5-DIKETO-D-GLUCONIC ACID REDUCTASE"/>
    <property type="match status" value="1"/>
</dbReference>
<dbReference type="GO" id="GO:1990002">
    <property type="term" value="F:methylglyoxal reductase (NADPH) (acetol producing) activity"/>
    <property type="evidence" value="ECO:0007669"/>
    <property type="project" value="TreeGrafter"/>
</dbReference>
<evidence type="ECO:0000256" key="7">
    <source>
        <dbReference type="PIRSR" id="PIRSR000097-3"/>
    </source>
</evidence>
<dbReference type="PRINTS" id="PR00069">
    <property type="entry name" value="ALDKETRDTASE"/>
</dbReference>
<dbReference type="EMBL" id="CP001340">
    <property type="protein sequence ID" value="ACL97006.1"/>
    <property type="molecule type" value="Genomic_DNA"/>
</dbReference>
<dbReference type="RefSeq" id="WP_010921257.1">
    <property type="nucleotide sequence ID" value="NC_011916.1"/>
</dbReference>
<evidence type="ECO:0000256" key="1">
    <source>
        <dbReference type="ARBA" id="ARBA00007905"/>
    </source>
</evidence>
<dbReference type="PROSITE" id="PS00063">
    <property type="entry name" value="ALDOKETO_REDUCTASE_3"/>
    <property type="match status" value="1"/>
</dbReference>
<sequence length="279" mass="30815">MSKLVPAVRSGDVLMPALGFGTWQLENGTAVPLVEKALEIGYRHIDTAQIYGNERDVGAAIRNSGVKRDEIFLTTKVWIDQFADGDLQRSAEKSLEKLGVDQVDLLLLHWPKPEVPLAETLKALNAVRAKGWTRAIGLSNFPSAQLEEAAKLSEAPIATDQVEYHPYLSLKTLKAKADQLGVSITAWSPLAQGKVAQDPVLIEIGRAHGKTPGQVTLRWIIQQGIIAIPRTSNPKRIEENFDILDFELSEKEMAQIHGLARPDGRIGDWIDRAYAWDAE</sequence>
<keyword evidence="3 9" id="KW-0560">Oxidoreductase</keyword>
<feature type="binding site" evidence="6">
    <location>
        <position position="109"/>
    </location>
    <ligand>
        <name>substrate</name>
    </ligand>
</feature>
<evidence type="ECO:0000313" key="10">
    <source>
        <dbReference type="Proteomes" id="UP000001364"/>
    </source>
</evidence>
<evidence type="ECO:0000259" key="8">
    <source>
        <dbReference type="Pfam" id="PF00248"/>
    </source>
</evidence>
<dbReference type="GO" id="GO:0051596">
    <property type="term" value="P:methylglyoxal catabolic process"/>
    <property type="evidence" value="ECO:0007669"/>
    <property type="project" value="TreeGrafter"/>
</dbReference>
<evidence type="ECO:0000256" key="6">
    <source>
        <dbReference type="PIRSR" id="PIRSR000097-2"/>
    </source>
</evidence>